<dbReference type="Pfam" id="PF13426">
    <property type="entry name" value="PAS_9"/>
    <property type="match status" value="1"/>
</dbReference>
<dbReference type="KEGG" id="aue:C5O00_06905"/>
<dbReference type="AlphaFoldDB" id="A0A2S0HW51"/>
<dbReference type="SUPFAM" id="SSF55874">
    <property type="entry name" value="ATPase domain of HSP90 chaperone/DNA topoisomerase II/histidine kinase"/>
    <property type="match status" value="1"/>
</dbReference>
<evidence type="ECO:0000313" key="8">
    <source>
        <dbReference type="EMBL" id="AVI50917.1"/>
    </source>
</evidence>
<dbReference type="InterPro" id="IPR035965">
    <property type="entry name" value="PAS-like_dom_sf"/>
</dbReference>
<evidence type="ECO:0000259" key="7">
    <source>
        <dbReference type="PROSITE" id="PS50112"/>
    </source>
</evidence>
<dbReference type="EMBL" id="CP027062">
    <property type="protein sequence ID" value="AVI50917.1"/>
    <property type="molecule type" value="Genomic_DNA"/>
</dbReference>
<reference evidence="8 9" key="1">
    <citation type="submission" date="2018-02" db="EMBL/GenBank/DDBJ databases">
        <title>Genomic analysis of the strain RR4-38 isolated from a seawater recirculating aquaculture system.</title>
        <authorList>
            <person name="Kim Y.-S."/>
            <person name="Jang Y.H."/>
            <person name="Kim K.-H."/>
        </authorList>
    </citation>
    <scope>NUCLEOTIDE SEQUENCE [LARGE SCALE GENOMIC DNA]</scope>
    <source>
        <strain evidence="8 9">RR4-38</strain>
    </source>
</reference>
<evidence type="ECO:0000256" key="4">
    <source>
        <dbReference type="ARBA" id="ARBA00022679"/>
    </source>
</evidence>
<dbReference type="Pfam" id="PF02518">
    <property type="entry name" value="HATPase_c"/>
    <property type="match status" value="1"/>
</dbReference>
<feature type="domain" description="Histidine kinase" evidence="6">
    <location>
        <begin position="147"/>
        <end position="362"/>
    </location>
</feature>
<protein>
    <recommendedName>
        <fullName evidence="2">histidine kinase</fullName>
        <ecNumber evidence="2">2.7.13.3</ecNumber>
    </recommendedName>
</protein>
<dbReference type="InterPro" id="IPR052162">
    <property type="entry name" value="Sensor_kinase/Photoreceptor"/>
</dbReference>
<gene>
    <name evidence="8" type="ORF">C5O00_06905</name>
</gene>
<dbReference type="EC" id="2.7.13.3" evidence="2"/>
<keyword evidence="3" id="KW-0597">Phosphoprotein</keyword>
<feature type="domain" description="PAS" evidence="7">
    <location>
        <begin position="8"/>
        <end position="79"/>
    </location>
</feature>
<dbReference type="CDD" id="cd00130">
    <property type="entry name" value="PAS"/>
    <property type="match status" value="1"/>
</dbReference>
<dbReference type="InterPro" id="IPR003594">
    <property type="entry name" value="HATPase_dom"/>
</dbReference>
<dbReference type="InterPro" id="IPR036097">
    <property type="entry name" value="HisK_dim/P_sf"/>
</dbReference>
<dbReference type="OrthoDB" id="1388568at2"/>
<dbReference type="GO" id="GO:0000155">
    <property type="term" value="F:phosphorelay sensor kinase activity"/>
    <property type="evidence" value="ECO:0007669"/>
    <property type="project" value="InterPro"/>
</dbReference>
<dbReference type="SMART" id="SM00091">
    <property type="entry name" value="PAS"/>
    <property type="match status" value="1"/>
</dbReference>
<dbReference type="Proteomes" id="UP000238442">
    <property type="component" value="Chromosome"/>
</dbReference>
<keyword evidence="4" id="KW-0808">Transferase</keyword>
<dbReference type="InterPro" id="IPR036890">
    <property type="entry name" value="HATPase_C_sf"/>
</dbReference>
<dbReference type="Gene3D" id="3.30.565.10">
    <property type="entry name" value="Histidine kinase-like ATPase, C-terminal domain"/>
    <property type="match status" value="1"/>
</dbReference>
<evidence type="ECO:0000256" key="3">
    <source>
        <dbReference type="ARBA" id="ARBA00022553"/>
    </source>
</evidence>
<dbReference type="SUPFAM" id="SSF47384">
    <property type="entry name" value="Homodimeric domain of signal transducing histidine kinase"/>
    <property type="match status" value="1"/>
</dbReference>
<name>A0A2S0HW51_9FLAO</name>
<dbReference type="PROSITE" id="PS50109">
    <property type="entry name" value="HIS_KIN"/>
    <property type="match status" value="1"/>
</dbReference>
<organism evidence="8 9">
    <name type="scientific">Pukyongia salina</name>
    <dbReference type="NCBI Taxonomy" id="2094025"/>
    <lineage>
        <taxon>Bacteria</taxon>
        <taxon>Pseudomonadati</taxon>
        <taxon>Bacteroidota</taxon>
        <taxon>Flavobacteriia</taxon>
        <taxon>Flavobacteriales</taxon>
        <taxon>Flavobacteriaceae</taxon>
        <taxon>Pukyongia</taxon>
    </lineage>
</organism>
<dbReference type="RefSeq" id="WP_105216107.1">
    <property type="nucleotide sequence ID" value="NZ_CP027062.1"/>
</dbReference>
<evidence type="ECO:0000256" key="5">
    <source>
        <dbReference type="ARBA" id="ARBA00022777"/>
    </source>
</evidence>
<dbReference type="InterPro" id="IPR000014">
    <property type="entry name" value="PAS"/>
</dbReference>
<dbReference type="PROSITE" id="PS50112">
    <property type="entry name" value="PAS"/>
    <property type="match status" value="1"/>
</dbReference>
<accession>A0A2S0HW51</accession>
<evidence type="ECO:0000259" key="6">
    <source>
        <dbReference type="PROSITE" id="PS50109"/>
    </source>
</evidence>
<evidence type="ECO:0000256" key="2">
    <source>
        <dbReference type="ARBA" id="ARBA00012438"/>
    </source>
</evidence>
<dbReference type="Gene3D" id="3.30.450.20">
    <property type="entry name" value="PAS domain"/>
    <property type="match status" value="1"/>
</dbReference>
<keyword evidence="5" id="KW-0418">Kinase</keyword>
<comment type="catalytic activity">
    <reaction evidence="1">
        <text>ATP + protein L-histidine = ADP + protein N-phospho-L-histidine.</text>
        <dbReference type="EC" id="2.7.13.3"/>
    </reaction>
</comment>
<sequence length="368" mass="41550">MNHQLKELQTKYQAILKSGNIAMIVVANTRGKITEWNSSAEYTFGYSAPEVLGRPLTMLLDAEDENKSIKKLYQSVRTVNKNGAGEIVELNGLTKAGKRFPLELEIRKCKAGPDTYYSAIMVDISRRKSLEKDLDNKSRELDLLLYRCAHDLKAPFSSAEGLINLLKEESISSSALALIRMLETSLEKGKQLLDDLALVSIISENNRAIGEIDFNMILQDAFASLREYDDFELVKFNVDIKTDHIFYSNSQLLTSLVKNLLQYAINYSHLDCGEQDCIIRLKIWTTKTTAKIEVDYKSVTLADLETHKIFDLNQFVNDYSMSCAGLGIYVLKNIVDILQGRIKVRRDDISTTRVKIKLPNSLVTTTGL</sequence>
<proteinExistence type="predicted"/>
<dbReference type="SUPFAM" id="SSF55785">
    <property type="entry name" value="PYP-like sensor domain (PAS domain)"/>
    <property type="match status" value="1"/>
</dbReference>
<dbReference type="InterPro" id="IPR005467">
    <property type="entry name" value="His_kinase_dom"/>
</dbReference>
<dbReference type="PANTHER" id="PTHR43304:SF1">
    <property type="entry name" value="PAC DOMAIN-CONTAINING PROTEIN"/>
    <property type="match status" value="1"/>
</dbReference>
<dbReference type="PANTHER" id="PTHR43304">
    <property type="entry name" value="PHYTOCHROME-LIKE PROTEIN CPH1"/>
    <property type="match status" value="1"/>
</dbReference>
<dbReference type="NCBIfam" id="TIGR00229">
    <property type="entry name" value="sensory_box"/>
    <property type="match status" value="1"/>
</dbReference>
<evidence type="ECO:0000313" key="9">
    <source>
        <dbReference type="Proteomes" id="UP000238442"/>
    </source>
</evidence>
<keyword evidence="9" id="KW-1185">Reference proteome</keyword>
<evidence type="ECO:0000256" key="1">
    <source>
        <dbReference type="ARBA" id="ARBA00000085"/>
    </source>
</evidence>